<organism evidence="3 4">
    <name type="scientific">Polyporus arcularius HHB13444</name>
    <dbReference type="NCBI Taxonomy" id="1314778"/>
    <lineage>
        <taxon>Eukaryota</taxon>
        <taxon>Fungi</taxon>
        <taxon>Dikarya</taxon>
        <taxon>Basidiomycota</taxon>
        <taxon>Agaricomycotina</taxon>
        <taxon>Agaricomycetes</taxon>
        <taxon>Polyporales</taxon>
        <taxon>Polyporaceae</taxon>
        <taxon>Polyporus</taxon>
    </lineage>
</organism>
<keyword evidence="2" id="KW-0812">Transmembrane</keyword>
<dbReference type="AlphaFoldDB" id="A0A5C3PTC6"/>
<keyword evidence="4" id="KW-1185">Reference proteome</keyword>
<sequence length="474" mass="48953">MSSVAIIDDNDPAVQYSDGWTLDQTYPYAMGLTRHGAPAGSDLTATVKFHGTSITVFGIISGPGVDHSNYTMPAAGFVLDGGTSGVFNGYTLSSLIDTIYNQTLFSQDGLALQDHELTIARVQGNTPIILWLDYFLVGGQPLSSSSTGSGVTAATSSRISSTSPSSKTPDHGTSLSSSSIPTSTASSSSASSDSTAGWFSSVFASTGLASSSVTSTAFTSQTVVVVSTPSSSASRSTSTSTAPATPFATSSATHTPAIIGGSVGASLLVILVAVLACILQRRRRRMRSDDRGPAIEPYVPVPRRAPSPSRAPPSPTKSSMRPLSTAAGTIHTSAPSAAPSVPPVPPEKSEQRNDLPSGSRPAGPGHPRATPGSHSPASLPMATRADTPSAADSFPESDTPLVLPTEIGRALAYAPPEVQSNVLSLFRALFLRSGGPPNHRRPEHGTGLHLHAEVDSGLRMYDDAYVPPPEYTTH</sequence>
<accession>A0A5C3PTC6</accession>
<feature type="compositionally biased region" description="Pro residues" evidence="1">
    <location>
        <begin position="299"/>
        <end position="315"/>
    </location>
</feature>
<feature type="region of interest" description="Disordered" evidence="1">
    <location>
        <begin position="228"/>
        <end position="251"/>
    </location>
</feature>
<evidence type="ECO:0000313" key="3">
    <source>
        <dbReference type="EMBL" id="TFK93044.1"/>
    </source>
</evidence>
<reference evidence="3 4" key="1">
    <citation type="journal article" date="2019" name="Nat. Ecol. Evol.">
        <title>Megaphylogeny resolves global patterns of mushroom evolution.</title>
        <authorList>
            <person name="Varga T."/>
            <person name="Krizsan K."/>
            <person name="Foldi C."/>
            <person name="Dima B."/>
            <person name="Sanchez-Garcia M."/>
            <person name="Sanchez-Ramirez S."/>
            <person name="Szollosi G.J."/>
            <person name="Szarkandi J.G."/>
            <person name="Papp V."/>
            <person name="Albert L."/>
            <person name="Andreopoulos W."/>
            <person name="Angelini C."/>
            <person name="Antonin V."/>
            <person name="Barry K.W."/>
            <person name="Bougher N.L."/>
            <person name="Buchanan P."/>
            <person name="Buyck B."/>
            <person name="Bense V."/>
            <person name="Catcheside P."/>
            <person name="Chovatia M."/>
            <person name="Cooper J."/>
            <person name="Damon W."/>
            <person name="Desjardin D."/>
            <person name="Finy P."/>
            <person name="Geml J."/>
            <person name="Haridas S."/>
            <person name="Hughes K."/>
            <person name="Justo A."/>
            <person name="Karasinski D."/>
            <person name="Kautmanova I."/>
            <person name="Kiss B."/>
            <person name="Kocsube S."/>
            <person name="Kotiranta H."/>
            <person name="LaButti K.M."/>
            <person name="Lechner B.E."/>
            <person name="Liimatainen K."/>
            <person name="Lipzen A."/>
            <person name="Lukacs Z."/>
            <person name="Mihaltcheva S."/>
            <person name="Morgado L.N."/>
            <person name="Niskanen T."/>
            <person name="Noordeloos M.E."/>
            <person name="Ohm R.A."/>
            <person name="Ortiz-Santana B."/>
            <person name="Ovrebo C."/>
            <person name="Racz N."/>
            <person name="Riley R."/>
            <person name="Savchenko A."/>
            <person name="Shiryaev A."/>
            <person name="Soop K."/>
            <person name="Spirin V."/>
            <person name="Szebenyi C."/>
            <person name="Tomsovsky M."/>
            <person name="Tulloss R.E."/>
            <person name="Uehling J."/>
            <person name="Grigoriev I.V."/>
            <person name="Vagvolgyi C."/>
            <person name="Papp T."/>
            <person name="Martin F.M."/>
            <person name="Miettinen O."/>
            <person name="Hibbett D.S."/>
            <person name="Nagy L.G."/>
        </authorList>
    </citation>
    <scope>NUCLEOTIDE SEQUENCE [LARGE SCALE GENOMIC DNA]</scope>
    <source>
        <strain evidence="3 4">HHB13444</strain>
    </source>
</reference>
<feature type="compositionally biased region" description="Polar residues" evidence="1">
    <location>
        <begin position="316"/>
        <end position="332"/>
    </location>
</feature>
<feature type="transmembrane region" description="Helical" evidence="2">
    <location>
        <begin position="257"/>
        <end position="279"/>
    </location>
</feature>
<dbReference type="Proteomes" id="UP000308197">
    <property type="component" value="Unassembled WGS sequence"/>
</dbReference>
<keyword evidence="2" id="KW-1133">Transmembrane helix</keyword>
<dbReference type="Gene3D" id="2.60.120.260">
    <property type="entry name" value="Galactose-binding domain-like"/>
    <property type="match status" value="1"/>
</dbReference>
<keyword evidence="2" id="KW-0472">Membrane</keyword>
<dbReference type="EMBL" id="ML210988">
    <property type="protein sequence ID" value="TFK93044.1"/>
    <property type="molecule type" value="Genomic_DNA"/>
</dbReference>
<evidence type="ECO:0000256" key="2">
    <source>
        <dbReference type="SAM" id="Phobius"/>
    </source>
</evidence>
<evidence type="ECO:0000313" key="4">
    <source>
        <dbReference type="Proteomes" id="UP000308197"/>
    </source>
</evidence>
<protein>
    <submittedName>
        <fullName evidence="3">Uncharacterized protein</fullName>
    </submittedName>
</protein>
<proteinExistence type="predicted"/>
<feature type="region of interest" description="Disordered" evidence="1">
    <location>
        <begin position="144"/>
        <end position="194"/>
    </location>
</feature>
<gene>
    <name evidence="3" type="ORF">K466DRAFT_169527</name>
</gene>
<feature type="region of interest" description="Disordered" evidence="1">
    <location>
        <begin position="283"/>
        <end position="399"/>
    </location>
</feature>
<name>A0A5C3PTC6_9APHY</name>
<evidence type="ECO:0000256" key="1">
    <source>
        <dbReference type="SAM" id="MobiDB-lite"/>
    </source>
</evidence>
<dbReference type="InParanoid" id="A0A5C3PTC6"/>